<dbReference type="InterPro" id="IPR013824">
    <property type="entry name" value="Topo_IA_cen_sub1"/>
</dbReference>
<dbReference type="InterPro" id="IPR006171">
    <property type="entry name" value="TOPRIM_dom"/>
</dbReference>
<organism evidence="13 14">
    <name type="scientific">Candidatus Uhrbacteria bacterium GW2011_GWC2_41_11</name>
    <dbReference type="NCBI Taxonomy" id="1618985"/>
    <lineage>
        <taxon>Bacteria</taxon>
        <taxon>Candidatus Uhriibacteriota</taxon>
    </lineage>
</organism>
<dbReference type="InterPro" id="IPR005733">
    <property type="entry name" value="TopoI_bac-type"/>
</dbReference>
<dbReference type="Gene3D" id="1.10.460.10">
    <property type="entry name" value="Topoisomerase I, domain 2"/>
    <property type="match status" value="1"/>
</dbReference>
<dbReference type="GO" id="GO:0005694">
    <property type="term" value="C:chromosome"/>
    <property type="evidence" value="ECO:0007669"/>
    <property type="project" value="InterPro"/>
</dbReference>
<keyword evidence="6" id="KW-0460">Magnesium</keyword>
<evidence type="ECO:0000256" key="6">
    <source>
        <dbReference type="ARBA" id="ARBA00022842"/>
    </source>
</evidence>
<dbReference type="SUPFAM" id="SSF57783">
    <property type="entry name" value="Zinc beta-ribbon"/>
    <property type="match status" value="2"/>
</dbReference>
<dbReference type="InterPro" id="IPR028612">
    <property type="entry name" value="Topoisom_1_IA"/>
</dbReference>
<evidence type="ECO:0000313" key="14">
    <source>
        <dbReference type="Proteomes" id="UP000034616"/>
    </source>
</evidence>
<dbReference type="PROSITE" id="PS52039">
    <property type="entry name" value="TOPO_IA_2"/>
    <property type="match status" value="1"/>
</dbReference>
<protein>
    <recommendedName>
        <fullName evidence="10">DNA topoisomerase 1</fullName>
        <ecNumber evidence="10">5.6.2.1</ecNumber>
    </recommendedName>
    <alternativeName>
        <fullName evidence="10">DNA topoisomerase I</fullName>
    </alternativeName>
</protein>
<sequence>MSHHLVIVESPTKAKTIGKFLGRGYTVLSSFGHVRDLPKSALGVDVEHEFQPKYIVPREKLKQVKTLKEAAKKADKILFATDEDREGEAISWHLAEILQVPPEKLERITFHEITKRAIEHALENPRPLDQHLVDAQQARRVLDRLVGYELSPFLWRKIQKGLSAGRVQSVAVRLVVEREREREVFKPQEYWTIEALLSKNEKNFPAKLHTKNGTRLEKLAIESKENADQILQSLNGATYRISNISQKTVRRSPPPPFSTSTLQQDANTKLGLTAKDTMRLAQKLYEGVEIPGEGSVALITYMRTDSVNLSDLFLQETTTFIRENFKDIFTLPEPRRYKTKSKGAQEAHEAIRPTDVRRHPDQLQNVLDRRLWRLYDLVWRRAVATQLPEAIFESTTVDIATNTPYAFRTAGSMIRFEGYLKVYAEKQKETLLPDLIVEDILTLVQLDSKEHVTEPPPRYSDATLVKTLEEYGIGRPSTYAPTIATIIDRGYVERDEQKKLFPGGIAKTVNDLLVEHFPNIVDYAFTANMEQKLDAVADGETPWVPVIRAFYEPFHQTLEEKEKTVARSRPDDVKTDISCDKCNSPMVIKHGRFGKFLACSNYPTCKNTKPLKDQGEGAPPEVETTNEICPTCQAPMVIKHGRFGPFLSCSRYPECKTIKNIESKIGITCPVCKKGELVEKRTRQKRTFYGCNQYPACSFALWQKPTGETCPKCNSLIVFAAKGSVRCSSKECDFEKTTNEE</sequence>
<feature type="site" description="Interaction with DNA" evidence="10">
    <location>
        <position position="143"/>
    </location>
</feature>
<feature type="site" description="Interaction with DNA" evidence="10">
    <location>
        <position position="155"/>
    </location>
</feature>
<dbReference type="AlphaFoldDB" id="A0A0G0UFZ1"/>
<dbReference type="PANTHER" id="PTHR42785:SF1">
    <property type="entry name" value="DNA TOPOISOMERASE"/>
    <property type="match status" value="1"/>
</dbReference>
<keyword evidence="3" id="KW-0479">Metal-binding</keyword>
<dbReference type="Gene3D" id="2.70.20.10">
    <property type="entry name" value="Topoisomerase I, domain 3"/>
    <property type="match status" value="1"/>
</dbReference>
<comment type="caution">
    <text evidence="13">The sequence shown here is derived from an EMBL/GenBank/DDBJ whole genome shotgun (WGS) entry which is preliminary data.</text>
</comment>
<gene>
    <name evidence="10" type="primary">topA</name>
    <name evidence="13" type="ORF">UU35_C0001G0094</name>
</gene>
<dbReference type="PROSITE" id="PS50880">
    <property type="entry name" value="TOPRIM"/>
    <property type="match status" value="1"/>
</dbReference>
<keyword evidence="8 10" id="KW-0238">DNA-binding</keyword>
<evidence type="ECO:0000256" key="8">
    <source>
        <dbReference type="ARBA" id="ARBA00023125"/>
    </source>
</evidence>
<proteinExistence type="inferred from homology"/>
<dbReference type="InterPro" id="IPR013498">
    <property type="entry name" value="Topo_IA_Znf"/>
</dbReference>
<dbReference type="InterPro" id="IPR013825">
    <property type="entry name" value="Topo_IA_cen_sub2"/>
</dbReference>
<dbReference type="Gene3D" id="3.30.65.10">
    <property type="entry name" value="Bacterial Topoisomerase I, domain 1"/>
    <property type="match status" value="2"/>
</dbReference>
<feature type="site" description="Interaction with DNA" evidence="10">
    <location>
        <position position="33"/>
    </location>
</feature>
<dbReference type="InterPro" id="IPR023405">
    <property type="entry name" value="Topo_IA_core_domain"/>
</dbReference>
<evidence type="ECO:0000256" key="2">
    <source>
        <dbReference type="ARBA" id="ARBA00009446"/>
    </source>
</evidence>
<accession>A0A0G0UFZ1</accession>
<dbReference type="Pfam" id="PF01396">
    <property type="entry name" value="Zn_ribbon_Top1"/>
    <property type="match status" value="4"/>
</dbReference>
<comment type="catalytic activity">
    <reaction evidence="1 10">
        <text>ATP-independent breakage of single-stranded DNA, followed by passage and rejoining.</text>
        <dbReference type="EC" id="5.6.2.1"/>
    </reaction>
</comment>
<evidence type="ECO:0000313" key="13">
    <source>
        <dbReference type="EMBL" id="KKR87813.1"/>
    </source>
</evidence>
<dbReference type="Gene3D" id="3.40.50.140">
    <property type="match status" value="1"/>
</dbReference>
<dbReference type="SMART" id="SM00437">
    <property type="entry name" value="TOP1Ac"/>
    <property type="match status" value="1"/>
</dbReference>
<dbReference type="InterPro" id="IPR034149">
    <property type="entry name" value="TOPRIM_TopoI"/>
</dbReference>
<evidence type="ECO:0000256" key="9">
    <source>
        <dbReference type="ARBA" id="ARBA00023235"/>
    </source>
</evidence>
<evidence type="ECO:0000259" key="11">
    <source>
        <dbReference type="PROSITE" id="PS50880"/>
    </source>
</evidence>
<dbReference type="GO" id="GO:0006265">
    <property type="term" value="P:DNA topological change"/>
    <property type="evidence" value="ECO:0007669"/>
    <property type="project" value="UniProtKB-UniRule"/>
</dbReference>
<keyword evidence="7 10" id="KW-0799">Topoisomerase</keyword>
<evidence type="ECO:0000259" key="12">
    <source>
        <dbReference type="PROSITE" id="PS52039"/>
    </source>
</evidence>
<dbReference type="PANTHER" id="PTHR42785">
    <property type="entry name" value="DNA TOPOISOMERASE, TYPE IA, CORE"/>
    <property type="match status" value="1"/>
</dbReference>
<dbReference type="GO" id="GO:0003677">
    <property type="term" value="F:DNA binding"/>
    <property type="evidence" value="ECO:0007669"/>
    <property type="project" value="UniProtKB-KW"/>
</dbReference>
<feature type="site" description="Interaction with DNA" evidence="10">
    <location>
        <position position="139"/>
    </location>
</feature>
<comment type="similarity">
    <text evidence="2 10">Belongs to the type IA topoisomerase family.</text>
</comment>
<comment type="subunit">
    <text evidence="10">Monomer.</text>
</comment>
<dbReference type="Pfam" id="PF01131">
    <property type="entry name" value="Topoisom_bac"/>
    <property type="match status" value="1"/>
</dbReference>
<dbReference type="InterPro" id="IPR013497">
    <property type="entry name" value="Topo_IA_cen"/>
</dbReference>
<evidence type="ECO:0000256" key="10">
    <source>
        <dbReference type="HAMAP-Rule" id="MF_00952"/>
    </source>
</evidence>
<name>A0A0G0UFZ1_9BACT</name>
<keyword evidence="4" id="KW-0863">Zinc-finger</keyword>
<feature type="site" description="Interaction with DNA" evidence="10">
    <location>
        <position position="489"/>
    </location>
</feature>
<dbReference type="HAMAP" id="MF_00952">
    <property type="entry name" value="Topoisom_1_prok"/>
    <property type="match status" value="1"/>
</dbReference>
<dbReference type="InterPro" id="IPR023406">
    <property type="entry name" value="Topo_IA_AS"/>
</dbReference>
<keyword evidence="5" id="KW-0862">Zinc</keyword>
<dbReference type="PRINTS" id="PR00417">
    <property type="entry name" value="PRTPISMRASEI"/>
</dbReference>
<feature type="site" description="Interaction with DNA" evidence="10">
    <location>
        <position position="303"/>
    </location>
</feature>
<dbReference type="EC" id="5.6.2.1" evidence="10"/>
<dbReference type="SMART" id="SM00436">
    <property type="entry name" value="TOP1Bc"/>
    <property type="match status" value="1"/>
</dbReference>
<feature type="domain" description="Topo IA-type catalytic" evidence="12">
    <location>
        <begin position="129"/>
        <end position="558"/>
    </location>
</feature>
<dbReference type="SMART" id="SM00493">
    <property type="entry name" value="TOPRIM"/>
    <property type="match status" value="1"/>
</dbReference>
<dbReference type="InterPro" id="IPR013826">
    <property type="entry name" value="Topo_IA_cen_sub3"/>
</dbReference>
<feature type="site" description="Interaction with DNA" evidence="10">
    <location>
        <position position="140"/>
    </location>
</feature>
<feature type="active site" description="O-(5'-phospho-DNA)-tyrosine intermediate" evidence="10">
    <location>
        <position position="301"/>
    </location>
</feature>
<dbReference type="PATRIC" id="fig|1618985.3.peg.94"/>
<evidence type="ECO:0000256" key="4">
    <source>
        <dbReference type="ARBA" id="ARBA00022771"/>
    </source>
</evidence>
<dbReference type="Proteomes" id="UP000034616">
    <property type="component" value="Unassembled WGS sequence"/>
</dbReference>
<feature type="site" description="Interaction with DNA" evidence="10">
    <location>
        <position position="148"/>
    </location>
</feature>
<dbReference type="Pfam" id="PF01751">
    <property type="entry name" value="Toprim"/>
    <property type="match status" value="1"/>
</dbReference>
<dbReference type="PROSITE" id="PS00396">
    <property type="entry name" value="TOPO_IA_1"/>
    <property type="match status" value="1"/>
</dbReference>
<dbReference type="InterPro" id="IPR000380">
    <property type="entry name" value="Topo_IA"/>
</dbReference>
<dbReference type="CDD" id="cd00186">
    <property type="entry name" value="TOP1Ac"/>
    <property type="match status" value="1"/>
</dbReference>
<dbReference type="EMBL" id="LCAH01000001">
    <property type="protein sequence ID" value="KKR87813.1"/>
    <property type="molecule type" value="Genomic_DNA"/>
</dbReference>
<feature type="domain" description="Toprim" evidence="11">
    <location>
        <begin position="3"/>
        <end position="113"/>
    </location>
</feature>
<dbReference type="CDD" id="cd03363">
    <property type="entry name" value="TOPRIM_TopoIA_TopoI"/>
    <property type="match status" value="1"/>
</dbReference>
<dbReference type="GO" id="GO:0003917">
    <property type="term" value="F:DNA topoisomerase type I (single strand cut, ATP-independent) activity"/>
    <property type="evidence" value="ECO:0007669"/>
    <property type="project" value="UniProtKB-UniRule"/>
</dbReference>
<dbReference type="NCBIfam" id="TIGR01051">
    <property type="entry name" value="topA_bact"/>
    <property type="match status" value="1"/>
</dbReference>
<evidence type="ECO:0000256" key="1">
    <source>
        <dbReference type="ARBA" id="ARBA00000213"/>
    </source>
</evidence>
<dbReference type="GO" id="GO:0008270">
    <property type="term" value="F:zinc ion binding"/>
    <property type="evidence" value="ECO:0007669"/>
    <property type="project" value="UniProtKB-KW"/>
</dbReference>
<feature type="region of interest" description="Interaction with DNA" evidence="10">
    <location>
        <begin position="163"/>
        <end position="168"/>
    </location>
</feature>
<evidence type="ECO:0000256" key="5">
    <source>
        <dbReference type="ARBA" id="ARBA00022833"/>
    </source>
</evidence>
<dbReference type="SUPFAM" id="SSF56712">
    <property type="entry name" value="Prokaryotic type I DNA topoisomerase"/>
    <property type="match status" value="1"/>
</dbReference>
<reference evidence="13 14" key="1">
    <citation type="journal article" date="2015" name="Nature">
        <title>rRNA introns, odd ribosomes, and small enigmatic genomes across a large radiation of phyla.</title>
        <authorList>
            <person name="Brown C.T."/>
            <person name="Hug L.A."/>
            <person name="Thomas B.C."/>
            <person name="Sharon I."/>
            <person name="Castelle C.J."/>
            <person name="Singh A."/>
            <person name="Wilkins M.J."/>
            <person name="Williams K.H."/>
            <person name="Banfield J.F."/>
        </authorList>
    </citation>
    <scope>NUCLEOTIDE SEQUENCE [LARGE SCALE GENOMIC DNA]</scope>
</reference>
<comment type="function">
    <text evidence="10">Releases the supercoiling and torsional tension of DNA, which is introduced during the DNA replication and transcription, by transiently cleaving and rejoining one strand of the DNA duplex. Introduces a single-strand break via transesterification at a target site in duplex DNA. The scissile phosphodiester is attacked by the catalytic tyrosine of the enzyme, resulting in the formation of a DNA-(5'-phosphotyrosyl)-enzyme intermediate and the expulsion of a 3'-OH DNA strand. The free DNA strand then undergoes passage around the unbroken strand, thus removing DNA supercoils. Finally, in the religation step, the DNA 3'-OH attacks the covalent intermediate to expel the active-site tyrosine and restore the DNA phosphodiester backbone.</text>
</comment>
<evidence type="ECO:0000256" key="3">
    <source>
        <dbReference type="ARBA" id="ARBA00022723"/>
    </source>
</evidence>
<dbReference type="InterPro" id="IPR003601">
    <property type="entry name" value="Topo_IA_2"/>
</dbReference>
<dbReference type="InterPro" id="IPR003602">
    <property type="entry name" value="Topo_IA_DNA-bd_dom"/>
</dbReference>
<keyword evidence="9 10" id="KW-0413">Isomerase</keyword>
<dbReference type="Gene3D" id="1.10.290.10">
    <property type="entry name" value="Topoisomerase I, domain 4"/>
    <property type="match status" value="1"/>
</dbReference>
<evidence type="ECO:0000256" key="7">
    <source>
        <dbReference type="ARBA" id="ARBA00023029"/>
    </source>
</evidence>